<keyword evidence="2" id="KW-0489">Methyltransferase</keyword>
<dbReference type="EMBL" id="BONP01000002">
    <property type="protein sequence ID" value="GIG38860.1"/>
    <property type="molecule type" value="Genomic_DNA"/>
</dbReference>
<accession>A0ABQ4DHP8</accession>
<comment type="caution">
    <text evidence="6">The sequence shown here is derived from an EMBL/GenBank/DDBJ whole genome shotgun (WGS) entry which is preliminary data.</text>
</comment>
<dbReference type="InterPro" id="IPR001537">
    <property type="entry name" value="SpoU_MeTrfase"/>
</dbReference>
<dbReference type="SUPFAM" id="SSF75217">
    <property type="entry name" value="alpha/beta knot"/>
    <property type="match status" value="1"/>
</dbReference>
<organism evidence="6 7">
    <name type="scientific">Cellulomonas phragmiteti</name>
    <dbReference type="NCBI Taxonomy" id="478780"/>
    <lineage>
        <taxon>Bacteria</taxon>
        <taxon>Bacillati</taxon>
        <taxon>Actinomycetota</taxon>
        <taxon>Actinomycetes</taxon>
        <taxon>Micrococcales</taxon>
        <taxon>Cellulomonadaceae</taxon>
        <taxon>Cellulomonas</taxon>
    </lineage>
</organism>
<dbReference type="Pfam" id="PF00588">
    <property type="entry name" value="SpoU_methylase"/>
    <property type="match status" value="1"/>
</dbReference>
<evidence type="ECO:0000313" key="6">
    <source>
        <dbReference type="EMBL" id="GIG38860.1"/>
    </source>
</evidence>
<feature type="compositionally biased region" description="Low complexity" evidence="4">
    <location>
        <begin position="65"/>
        <end position="76"/>
    </location>
</feature>
<dbReference type="InterPro" id="IPR013123">
    <property type="entry name" value="SpoU_subst-bd"/>
</dbReference>
<proteinExistence type="inferred from homology"/>
<dbReference type="Pfam" id="PF08032">
    <property type="entry name" value="SpoU_sub_bind"/>
    <property type="match status" value="1"/>
</dbReference>
<dbReference type="InterPro" id="IPR029028">
    <property type="entry name" value="Alpha/beta_knot_MTases"/>
</dbReference>
<feature type="region of interest" description="Disordered" evidence="4">
    <location>
        <begin position="1"/>
        <end position="90"/>
    </location>
</feature>
<evidence type="ECO:0000259" key="5">
    <source>
        <dbReference type="SMART" id="SM00967"/>
    </source>
</evidence>
<dbReference type="Gene3D" id="3.30.1330.30">
    <property type="match status" value="1"/>
</dbReference>
<evidence type="ECO:0000256" key="3">
    <source>
        <dbReference type="ARBA" id="ARBA00022679"/>
    </source>
</evidence>
<gene>
    <name evidence="6" type="primary">yjfH</name>
    <name evidence="6" type="ORF">Cph01nite_06220</name>
</gene>
<dbReference type="Proteomes" id="UP000614741">
    <property type="component" value="Unassembled WGS sequence"/>
</dbReference>
<dbReference type="SMART" id="SM00967">
    <property type="entry name" value="SpoU_sub_bind"/>
    <property type="match status" value="1"/>
</dbReference>
<keyword evidence="7" id="KW-1185">Reference proteome</keyword>
<protein>
    <submittedName>
        <fullName evidence="6">23S rRNA (Guanosine(2251)-2'-O)-methyltransferase RlmB</fullName>
    </submittedName>
</protein>
<dbReference type="Gene3D" id="3.40.1280.10">
    <property type="match status" value="1"/>
</dbReference>
<dbReference type="SUPFAM" id="SSF55315">
    <property type="entry name" value="L30e-like"/>
    <property type="match status" value="1"/>
</dbReference>
<evidence type="ECO:0000256" key="4">
    <source>
        <dbReference type="SAM" id="MobiDB-lite"/>
    </source>
</evidence>
<sequence length="331" mass="34071">MAGNSQRRGATRKAGSKKGARVGTGGHSRRALEGKGPTPKAEDRPYHVAHKRKVAAEKAGDKPGSGRPSARAARGAQGKRGGTTSSTHEIVSGRNSVLEALRAGIPVATVYLAARLEADDRTREIISTAADAGYPLLEVGRAEIDRLTDGAVHQGVAIQVPPYEYLDPDDLLDTAEASETAPLVVALDGITDPRNLGAVLRSAGAFGAHGVLVPERRAAGVTASAWKVSAGAAARVPVARATNLTRALQEYRKAGVFVVGLDAGGDVPLGELPFAADPLVLVVGSEGKGLSRLVREQCDAIVSIPIASAVESLNAGVAAGIALYEVARQRA</sequence>
<dbReference type="NCBIfam" id="TIGR00186">
    <property type="entry name" value="rRNA_methyl_3"/>
    <property type="match status" value="1"/>
</dbReference>
<keyword evidence="3" id="KW-0808">Transferase</keyword>
<reference evidence="6 7" key="1">
    <citation type="submission" date="2021-01" db="EMBL/GenBank/DDBJ databases">
        <title>Whole genome shotgun sequence of Cellulomonas phragmiteti NBRC 110785.</title>
        <authorList>
            <person name="Komaki H."/>
            <person name="Tamura T."/>
        </authorList>
    </citation>
    <scope>NUCLEOTIDE SEQUENCE [LARGE SCALE GENOMIC DNA]</scope>
    <source>
        <strain evidence="6 7">NBRC 110785</strain>
    </source>
</reference>
<evidence type="ECO:0000313" key="7">
    <source>
        <dbReference type="Proteomes" id="UP000614741"/>
    </source>
</evidence>
<name>A0ABQ4DHP8_9CELL</name>
<dbReference type="InterPro" id="IPR029026">
    <property type="entry name" value="tRNA_m1G_MTases_N"/>
</dbReference>
<dbReference type="PANTHER" id="PTHR46429">
    <property type="entry name" value="23S RRNA (GUANOSINE-2'-O-)-METHYLTRANSFERASE RLMB"/>
    <property type="match status" value="1"/>
</dbReference>
<dbReference type="CDD" id="cd18103">
    <property type="entry name" value="SpoU-like_RlmB"/>
    <property type="match status" value="1"/>
</dbReference>
<evidence type="ECO:0000256" key="2">
    <source>
        <dbReference type="ARBA" id="ARBA00022603"/>
    </source>
</evidence>
<dbReference type="InterPro" id="IPR004441">
    <property type="entry name" value="rRNA_MeTrfase_TrmH"/>
</dbReference>
<comment type="similarity">
    <text evidence="1">Belongs to the class IV-like SAM-binding methyltransferase superfamily. RNA methyltransferase TrmH family.</text>
</comment>
<dbReference type="RefSeq" id="WP_203671037.1">
    <property type="nucleotide sequence ID" value="NZ_BONP01000002.1"/>
</dbReference>
<dbReference type="PANTHER" id="PTHR46429:SF1">
    <property type="entry name" value="23S RRNA (GUANOSINE-2'-O-)-METHYLTRANSFERASE RLMB"/>
    <property type="match status" value="1"/>
</dbReference>
<dbReference type="InterPro" id="IPR029064">
    <property type="entry name" value="Ribosomal_eL30-like_sf"/>
</dbReference>
<feature type="compositionally biased region" description="Basic residues" evidence="4">
    <location>
        <begin position="9"/>
        <end position="20"/>
    </location>
</feature>
<feature type="domain" description="RNA 2-O ribose methyltransferase substrate binding" evidence="5">
    <location>
        <begin position="90"/>
        <end position="166"/>
    </location>
</feature>
<evidence type="ECO:0000256" key="1">
    <source>
        <dbReference type="ARBA" id="ARBA00007228"/>
    </source>
</evidence>